<accession>A0A085MYT5</accession>
<feature type="non-terminal residue" evidence="2">
    <location>
        <position position="1"/>
    </location>
</feature>
<reference evidence="2 3" key="1">
    <citation type="journal article" date="2014" name="Nat. Genet.">
        <title>Genome and transcriptome of the porcine whipworm Trichuris suis.</title>
        <authorList>
            <person name="Jex A.R."/>
            <person name="Nejsum P."/>
            <person name="Schwarz E.M."/>
            <person name="Hu L."/>
            <person name="Young N.D."/>
            <person name="Hall R.S."/>
            <person name="Korhonen P.K."/>
            <person name="Liao S."/>
            <person name="Thamsborg S."/>
            <person name="Xia J."/>
            <person name="Xu P."/>
            <person name="Wang S."/>
            <person name="Scheerlinck J.P."/>
            <person name="Hofmann A."/>
            <person name="Sternberg P.W."/>
            <person name="Wang J."/>
            <person name="Gasser R.B."/>
        </authorList>
    </citation>
    <scope>NUCLEOTIDE SEQUENCE [LARGE SCALE GENOMIC DNA]</scope>
    <source>
        <strain evidence="2">DCEP-RM93F</strain>
        <strain evidence="1">DCEP-RM93M</strain>
    </source>
</reference>
<dbReference type="Proteomes" id="UP000030764">
    <property type="component" value="Unassembled WGS sequence"/>
</dbReference>
<dbReference type="EMBL" id="KL367597">
    <property type="protein sequence ID" value="KFD62381.1"/>
    <property type="molecule type" value="Genomic_DNA"/>
</dbReference>
<name>A0A085MYT5_9BILA</name>
<evidence type="ECO:0000313" key="3">
    <source>
        <dbReference type="Proteomes" id="UP000030764"/>
    </source>
</evidence>
<sequence length="65" mass="7727">ERISVGRAQKRTLDRKFASLYYRTTRTRDTRVDTGRHDRQNAQNIRIPERRVVNLSSTPVQENEL</sequence>
<dbReference type="EMBL" id="KL363253">
    <property type="protein sequence ID" value="KFD50495.1"/>
    <property type="molecule type" value="Genomic_DNA"/>
</dbReference>
<organism evidence="2">
    <name type="scientific">Trichuris suis</name>
    <name type="common">pig whipworm</name>
    <dbReference type="NCBI Taxonomy" id="68888"/>
    <lineage>
        <taxon>Eukaryota</taxon>
        <taxon>Metazoa</taxon>
        <taxon>Ecdysozoa</taxon>
        <taxon>Nematoda</taxon>
        <taxon>Enoplea</taxon>
        <taxon>Dorylaimia</taxon>
        <taxon>Trichinellida</taxon>
        <taxon>Trichuridae</taxon>
        <taxon>Trichuris</taxon>
    </lineage>
</organism>
<evidence type="ECO:0000313" key="1">
    <source>
        <dbReference type="EMBL" id="KFD50495.1"/>
    </source>
</evidence>
<feature type="non-terminal residue" evidence="2">
    <location>
        <position position="65"/>
    </location>
</feature>
<dbReference type="AlphaFoldDB" id="A0A085MYT5"/>
<evidence type="ECO:0000313" key="2">
    <source>
        <dbReference type="EMBL" id="KFD62381.1"/>
    </source>
</evidence>
<proteinExistence type="predicted"/>
<gene>
    <name evidence="1" type="ORF">M513_08722</name>
    <name evidence="2" type="ORF">M514_08722</name>
</gene>
<keyword evidence="3" id="KW-1185">Reference proteome</keyword>
<dbReference type="Proteomes" id="UP000030758">
    <property type="component" value="Unassembled WGS sequence"/>
</dbReference>
<protein>
    <submittedName>
        <fullName evidence="2">Uncharacterized protein</fullName>
    </submittedName>
</protein>